<accession>A0A0C7MMI6</accession>
<dbReference type="HOGENOM" id="CLU_1855614_0_0_1"/>
<dbReference type="OrthoDB" id="10592358at2759"/>
<reference evidence="2 3" key="1">
    <citation type="submission" date="2014-12" db="EMBL/GenBank/DDBJ databases">
        <authorList>
            <person name="Neuveglise Cecile"/>
        </authorList>
    </citation>
    <scope>NUCLEOTIDE SEQUENCE [LARGE SCALE GENOMIC DNA]</scope>
    <source>
        <strain evidence="2 3">CBS 12615</strain>
    </source>
</reference>
<dbReference type="AlphaFoldDB" id="A0A0C7MMI6"/>
<evidence type="ECO:0000313" key="2">
    <source>
        <dbReference type="EMBL" id="CEP61028.1"/>
    </source>
</evidence>
<keyword evidence="3" id="KW-1185">Reference proteome</keyword>
<name>A0A0C7MMI6_9SACH</name>
<dbReference type="EMBL" id="LN736361">
    <property type="protein sequence ID" value="CEP61028.1"/>
    <property type="molecule type" value="Genomic_DNA"/>
</dbReference>
<dbReference type="Proteomes" id="UP000054304">
    <property type="component" value="Unassembled WGS sequence"/>
</dbReference>
<evidence type="ECO:0000313" key="3">
    <source>
        <dbReference type="Proteomes" id="UP000054304"/>
    </source>
</evidence>
<proteinExistence type="predicted"/>
<gene>
    <name evidence="2" type="ORF">LALA0_S02e05116g</name>
</gene>
<dbReference type="RefSeq" id="XP_022627266.1">
    <property type="nucleotide sequence ID" value="XM_022773773.1"/>
</dbReference>
<evidence type="ECO:0000256" key="1">
    <source>
        <dbReference type="SAM" id="MobiDB-lite"/>
    </source>
</evidence>
<feature type="compositionally biased region" description="Low complexity" evidence="1">
    <location>
        <begin position="70"/>
        <end position="105"/>
    </location>
</feature>
<organism evidence="2 3">
    <name type="scientific">Lachancea lanzarotensis</name>
    <dbReference type="NCBI Taxonomy" id="1245769"/>
    <lineage>
        <taxon>Eukaryota</taxon>
        <taxon>Fungi</taxon>
        <taxon>Dikarya</taxon>
        <taxon>Ascomycota</taxon>
        <taxon>Saccharomycotina</taxon>
        <taxon>Saccharomycetes</taxon>
        <taxon>Saccharomycetales</taxon>
        <taxon>Saccharomycetaceae</taxon>
        <taxon>Lachancea</taxon>
    </lineage>
</organism>
<sequence length="138" mass="13601">MAMQIQVDTASSTQDLSSTVSYAFLGSSSGGVLSLDQSQILSTTAISGRPRYTRSDLESGGSESISATPTSGSGSSHTNASSASSSSSISTGTTSTTGSTSASPSLQPSNGVGSCNGSKNWKMGAVLTLLTAFGALTV</sequence>
<dbReference type="GeneID" id="34684441"/>
<feature type="region of interest" description="Disordered" evidence="1">
    <location>
        <begin position="44"/>
        <end position="111"/>
    </location>
</feature>
<protein>
    <submittedName>
        <fullName evidence="2">LALA0S02e05116g1_1</fullName>
    </submittedName>
</protein>